<comment type="caution">
    <text evidence="1">The sequence shown here is derived from an EMBL/GenBank/DDBJ whole genome shotgun (WGS) entry which is preliminary data.</text>
</comment>
<proteinExistence type="predicted"/>
<dbReference type="EMBL" id="JAUTXU010000044">
    <property type="protein sequence ID" value="KAK3716225.1"/>
    <property type="molecule type" value="Genomic_DNA"/>
</dbReference>
<evidence type="ECO:0000313" key="1">
    <source>
        <dbReference type="EMBL" id="KAK3716225.1"/>
    </source>
</evidence>
<keyword evidence="2" id="KW-1185">Reference proteome</keyword>
<protein>
    <submittedName>
        <fullName evidence="1">Uncharacterized protein</fullName>
    </submittedName>
</protein>
<evidence type="ECO:0000313" key="2">
    <source>
        <dbReference type="Proteomes" id="UP001281147"/>
    </source>
</evidence>
<accession>A0ACC3NIU4</accession>
<organism evidence="1 2">
    <name type="scientific">Vermiconidia calcicola</name>
    <dbReference type="NCBI Taxonomy" id="1690605"/>
    <lineage>
        <taxon>Eukaryota</taxon>
        <taxon>Fungi</taxon>
        <taxon>Dikarya</taxon>
        <taxon>Ascomycota</taxon>
        <taxon>Pezizomycotina</taxon>
        <taxon>Dothideomycetes</taxon>
        <taxon>Dothideomycetidae</taxon>
        <taxon>Mycosphaerellales</taxon>
        <taxon>Extremaceae</taxon>
        <taxon>Vermiconidia</taxon>
    </lineage>
</organism>
<dbReference type="Proteomes" id="UP001281147">
    <property type="component" value="Unassembled WGS sequence"/>
</dbReference>
<sequence>MTNGSSCSPSRPWWKDAVCYQVWPMSFKDSDADGHGDIQGIISKLDYLKDLGADVVWVSPTYKSPMKDFGYDISDWSDINPAFGTMEDMLQLIEEVHKRDMRILLDLVITHTSDQHPWFLESRTSRDNPKADWYMWENGRPGHHIYNTRTGVDDKVEQPTNWRACFGGSAWYYGEERDQHFLHLFLKEEPDLNWENPVTRKAIYEAAIGFWLDKGIDGFRIDTVNRLSKDITWQDVPTKLVGPLQSATHVYINGPRSHEFLKEMRVYMDNHPRVQESGQELMLVGELPKTPMDDVMRYVHPDSRELSMVFDFDVVDLAGHDSPDEVKAHETKNLCDGDPSYTLLLFKETIIKVQNLIAAGGWGTVFMENHDQCRSIARYATPEPQYYQKAAKLLCLMQTTLSGTEFIYQGQEIGMLDMPLHWDYDDFRDPGAKLYIDEEFQSGGPEARENARIGNLKFGRDNGRTPVQWSSGKNAGFSDADEGKCWIGVNDNCEAGVNVEDQQVDPDSIWHFWKRQVAFRKEYREVFMHGSFQCLDFDNMKTFTYVKTAADGLTALVCLNFSDEVQPITAPDEVLKSRSLEFLTGNLGQSLGREQPLAAWEGRVYLLKAPLHKAIEERLRRFPTDVHLLDEAFSKSLSI</sequence>
<name>A0ACC3NIU4_9PEZI</name>
<gene>
    <name evidence="1" type="ORF">LTR37_006670</name>
</gene>
<reference evidence="1" key="1">
    <citation type="submission" date="2023-07" db="EMBL/GenBank/DDBJ databases">
        <title>Black Yeasts Isolated from many extreme environments.</title>
        <authorList>
            <person name="Coleine C."/>
            <person name="Stajich J.E."/>
            <person name="Selbmann L."/>
        </authorList>
    </citation>
    <scope>NUCLEOTIDE SEQUENCE</scope>
    <source>
        <strain evidence="1">CCFEE 5714</strain>
    </source>
</reference>